<keyword evidence="2" id="KW-0479">Metal-binding</keyword>
<dbReference type="AlphaFoldDB" id="A0A087CPK9"/>
<dbReference type="Pfam" id="PF00730">
    <property type="entry name" value="HhH-GPD"/>
    <property type="match status" value="1"/>
</dbReference>
<dbReference type="STRING" id="1437610.BREU_2086"/>
<sequence length="262" mass="29107">MTSDVTPVGPAGIAKSVSPVESAGQSVTQPVRPRRHGVRRRAEASRVPTPDDLERLFHTMMESMGPTGWWPAESLYEIMVGAVLIQNASWRNADRSLDALRAADALDPHAIADMDNERLQDLIRPSGFFRNKSRALQAVTRWYLDRCGGDPGRVAGAPDDELRAEMLGLFGIGNETADDLLLYVFDRRAFIADTYSRRLFRFLGYDVPDGYPAFRAIYHPIALASGLTVADCKEFHGLIDEYGKQYRDDEAKAGSFLAGWRA</sequence>
<dbReference type="SMART" id="SM00478">
    <property type="entry name" value="ENDO3c"/>
    <property type="match status" value="1"/>
</dbReference>
<evidence type="ECO:0000256" key="2">
    <source>
        <dbReference type="ARBA" id="ARBA00022723"/>
    </source>
</evidence>
<evidence type="ECO:0000256" key="1">
    <source>
        <dbReference type="ARBA" id="ARBA00022485"/>
    </source>
</evidence>
<name>A0A087CPK9_9BIFI</name>
<feature type="domain" description="HhH-GPD" evidence="6">
    <location>
        <begin position="84"/>
        <end position="245"/>
    </location>
</feature>
<keyword evidence="3" id="KW-0408">Iron</keyword>
<dbReference type="GO" id="GO:0051539">
    <property type="term" value="F:4 iron, 4 sulfur cluster binding"/>
    <property type="evidence" value="ECO:0007669"/>
    <property type="project" value="UniProtKB-KW"/>
</dbReference>
<dbReference type="PANTHER" id="PTHR10359:SF19">
    <property type="entry name" value="DNA REPAIR GLYCOSYLASE MJ1434-RELATED"/>
    <property type="match status" value="1"/>
</dbReference>
<keyword evidence="1" id="KW-0004">4Fe-4S</keyword>
<evidence type="ECO:0000256" key="3">
    <source>
        <dbReference type="ARBA" id="ARBA00023004"/>
    </source>
</evidence>
<dbReference type="EMBL" id="JGZK01000009">
    <property type="protein sequence ID" value="KFI85209.1"/>
    <property type="molecule type" value="Genomic_DNA"/>
</dbReference>
<evidence type="ECO:0000256" key="4">
    <source>
        <dbReference type="ARBA" id="ARBA00023014"/>
    </source>
</evidence>
<keyword evidence="4" id="KW-0411">Iron-sulfur</keyword>
<dbReference type="GO" id="GO:0006284">
    <property type="term" value="P:base-excision repair"/>
    <property type="evidence" value="ECO:0007669"/>
    <property type="project" value="InterPro"/>
</dbReference>
<proteinExistence type="predicted"/>
<dbReference type="Proteomes" id="UP000028984">
    <property type="component" value="Unassembled WGS sequence"/>
</dbReference>
<dbReference type="CDD" id="cd00056">
    <property type="entry name" value="ENDO3c"/>
    <property type="match status" value="1"/>
</dbReference>
<protein>
    <submittedName>
        <fullName evidence="7">HhH-GPD family protein</fullName>
    </submittedName>
</protein>
<dbReference type="SUPFAM" id="SSF48150">
    <property type="entry name" value="DNA-glycosylase"/>
    <property type="match status" value="1"/>
</dbReference>
<dbReference type="eggNOG" id="COG2231">
    <property type="taxonomic scope" value="Bacteria"/>
</dbReference>
<evidence type="ECO:0000256" key="5">
    <source>
        <dbReference type="SAM" id="MobiDB-lite"/>
    </source>
</evidence>
<reference evidence="7 8" key="1">
    <citation type="submission" date="2014-03" db="EMBL/GenBank/DDBJ databases">
        <title>Genomics of Bifidobacteria.</title>
        <authorList>
            <person name="Ventura M."/>
            <person name="Milani C."/>
            <person name="Lugli G.A."/>
        </authorList>
    </citation>
    <scope>NUCLEOTIDE SEQUENCE [LARGE SCALE GENOMIC DNA]</scope>
    <source>
        <strain evidence="7 8">DSM 23975</strain>
    </source>
</reference>
<organism evidence="7 8">
    <name type="scientific">Bifidobacterium reuteri DSM 23975</name>
    <dbReference type="NCBI Taxonomy" id="1437610"/>
    <lineage>
        <taxon>Bacteria</taxon>
        <taxon>Bacillati</taxon>
        <taxon>Actinomycetota</taxon>
        <taxon>Actinomycetes</taxon>
        <taxon>Bifidobacteriales</taxon>
        <taxon>Bifidobacteriaceae</taxon>
        <taxon>Bifidobacterium</taxon>
    </lineage>
</organism>
<accession>A0A087CPK9</accession>
<gene>
    <name evidence="7" type="ORF">BREU_2086</name>
</gene>
<dbReference type="InterPro" id="IPR011257">
    <property type="entry name" value="DNA_glycosylase"/>
</dbReference>
<keyword evidence="8" id="KW-1185">Reference proteome</keyword>
<dbReference type="InterPro" id="IPR003265">
    <property type="entry name" value="HhH-GPD_domain"/>
</dbReference>
<dbReference type="Gene3D" id="1.10.340.30">
    <property type="entry name" value="Hypothetical protein, domain 2"/>
    <property type="match status" value="1"/>
</dbReference>
<evidence type="ECO:0000259" key="6">
    <source>
        <dbReference type="SMART" id="SM00478"/>
    </source>
</evidence>
<feature type="region of interest" description="Disordered" evidence="5">
    <location>
        <begin position="1"/>
        <end position="50"/>
    </location>
</feature>
<dbReference type="PANTHER" id="PTHR10359">
    <property type="entry name" value="A/G-SPECIFIC ADENINE GLYCOSYLASE/ENDONUCLEASE III"/>
    <property type="match status" value="1"/>
</dbReference>
<evidence type="ECO:0000313" key="7">
    <source>
        <dbReference type="EMBL" id="KFI85209.1"/>
    </source>
</evidence>
<dbReference type="GO" id="GO:0003824">
    <property type="term" value="F:catalytic activity"/>
    <property type="evidence" value="ECO:0007669"/>
    <property type="project" value="InterPro"/>
</dbReference>
<evidence type="ECO:0000313" key="8">
    <source>
        <dbReference type="Proteomes" id="UP000028984"/>
    </source>
</evidence>
<comment type="caution">
    <text evidence="7">The sequence shown here is derived from an EMBL/GenBank/DDBJ whole genome shotgun (WGS) entry which is preliminary data.</text>
</comment>
<dbReference type="GO" id="GO:0046872">
    <property type="term" value="F:metal ion binding"/>
    <property type="evidence" value="ECO:0007669"/>
    <property type="project" value="UniProtKB-KW"/>
</dbReference>